<feature type="chain" id="PRO_5007131509" evidence="1">
    <location>
        <begin position="25"/>
        <end position="260"/>
    </location>
</feature>
<dbReference type="SUPFAM" id="SSF111364">
    <property type="entry name" value="Tsx-like channel"/>
    <property type="match status" value="1"/>
</dbReference>
<proteinExistence type="predicted"/>
<evidence type="ECO:0000313" key="3">
    <source>
        <dbReference type="Proteomes" id="UP000023435"/>
    </source>
</evidence>
<evidence type="ECO:0000256" key="1">
    <source>
        <dbReference type="SAM" id="SignalP"/>
    </source>
</evidence>
<sequence>MSRLAQLRLLSMAALGLIAPCAQALDWSSTELQWQRGRLELPYSDNASAQTTVWTFQHANGWKYGDNFGFIDFSRGRGDLDAYGEYYGHFSLGKIRGATTGWGPVKDIGLLAGVNAAEEAKVLKYLPGLRLSLDAPGFAFLNLDITAYLDDSRGVRHGGAPKEGDSWMVDLNGARAFKIGKAGFSIEGHIEYVAARRDEFGQRVPAHVLAQPQIRYDLGERLWGRPNQVFVGVEYQYWRNKLGDANTDESAVQALVVWRL</sequence>
<reference evidence="2 3" key="1">
    <citation type="journal article" date="2014" name="Genome Announc.">
        <title>Draft Genome Sequence of Lysobacter capsici AZ78, a Bacterium Antagonistic to Plant-Pathogenic Oomycetes.</title>
        <authorList>
            <person name="Puopolo G."/>
            <person name="Sonego P."/>
            <person name="Engelen K."/>
            <person name="Pertot I."/>
        </authorList>
    </citation>
    <scope>NUCLEOTIDE SEQUENCE [LARGE SCALE GENOMIC DNA]</scope>
    <source>
        <strain evidence="2 3">AZ78</strain>
    </source>
</reference>
<keyword evidence="3" id="KW-1185">Reference proteome</keyword>
<name>A0A108U4S0_9GAMM</name>
<organism evidence="2 3">
    <name type="scientific">Lysobacter capsici AZ78</name>
    <dbReference type="NCBI Taxonomy" id="1444315"/>
    <lineage>
        <taxon>Bacteria</taxon>
        <taxon>Pseudomonadati</taxon>
        <taxon>Pseudomonadota</taxon>
        <taxon>Gammaproteobacteria</taxon>
        <taxon>Lysobacterales</taxon>
        <taxon>Lysobacteraceae</taxon>
        <taxon>Lysobacter</taxon>
    </lineage>
</organism>
<dbReference type="Proteomes" id="UP000023435">
    <property type="component" value="Unassembled WGS sequence"/>
</dbReference>
<keyword evidence="1" id="KW-0732">Signal</keyword>
<dbReference type="GO" id="GO:0009279">
    <property type="term" value="C:cell outer membrane"/>
    <property type="evidence" value="ECO:0007669"/>
    <property type="project" value="InterPro"/>
</dbReference>
<evidence type="ECO:0000313" key="2">
    <source>
        <dbReference type="EMBL" id="KWS02545.1"/>
    </source>
</evidence>
<protein>
    <submittedName>
        <fullName evidence="2">Nucleoside-binding outer membrane protein</fullName>
    </submittedName>
</protein>
<dbReference type="Gene3D" id="2.40.230.20">
    <property type="entry name" value="Nucleoside-specific channel-forming protein, Tsx-like"/>
    <property type="match status" value="1"/>
</dbReference>
<dbReference type="InterPro" id="IPR036777">
    <property type="entry name" value="Channel_Tsx-like_sf"/>
</dbReference>
<dbReference type="RefSeq" id="WP_201025433.1">
    <property type="nucleotide sequence ID" value="NZ_JAJA02000001.1"/>
</dbReference>
<dbReference type="EMBL" id="JAJA02000001">
    <property type="protein sequence ID" value="KWS02545.1"/>
    <property type="molecule type" value="Genomic_DNA"/>
</dbReference>
<dbReference type="AlphaFoldDB" id="A0A108U4S0"/>
<accession>A0A108U4S0</accession>
<feature type="signal peptide" evidence="1">
    <location>
        <begin position="1"/>
        <end position="24"/>
    </location>
</feature>
<gene>
    <name evidence="2" type="ORF">AZ78_0089</name>
</gene>
<comment type="caution">
    <text evidence="2">The sequence shown here is derived from an EMBL/GenBank/DDBJ whole genome shotgun (WGS) entry which is preliminary data.</text>
</comment>